<dbReference type="GO" id="GO:0030691">
    <property type="term" value="C:Noc2p-Noc3p complex"/>
    <property type="evidence" value="ECO:0007669"/>
    <property type="project" value="TreeGrafter"/>
</dbReference>
<dbReference type="Proteomes" id="UP001221142">
    <property type="component" value="Unassembled WGS sequence"/>
</dbReference>
<feature type="compositionally biased region" description="Basic residues" evidence="4">
    <location>
        <begin position="25"/>
        <end position="41"/>
    </location>
</feature>
<sequence length="714" mass="80320">MGKKAPKSMKKFAASGRLKKTIESRKKHQEIKKKISGRRSGGKGNKGTKDSRPVAAKPHHGDDEEEDEEDAPPTKGKASKKGKMTVDDFLGGNFMDDSDEEVEDDEDMEDDGDSEDEEEEDFADDASFAELDELDEAGEAHMMELSKLAEKDPEFYKYLQENDKELLDFDANTGVQDDSDDEGQAAEAEEDDPMGEEAQKMPILTTAILQKWQKSLLQHRSLRALRKLLVAFRAAAYMNEDDQVLAWSIDSSSVYSKLVNTALRYTPVVLEHHAPFKTLSNGKFKPPTQTAKLKALQKLILSYFQNVVHILSQLTDNEQLQLAVTESAKIIPYIVSSRKSVKLYLKKCLELWSSAEDSIRIAAFLAIRKLASATDESTLDTVLKGTYLTLVRSSKSTSVHTLPSINLMKNSASEVFGLDPGLAYQHAFGYIRQLAIHLRNSMKVKTKEAYKQVYNWQYIHCIDFWSIVLARTCDAATEAETGKESELKPLIYPLVQVSLGAIKLIPNSRSYPFHLHIIRSLLHLTRHTHTYVPIAPYLLPILTSTLTPSSRPKSSTLKPLDLEVQIRAPQQYLKTRVYAECLIEESVFLLAEWLTSGSVHGSVAFPEIVVPVVVMLRKSIKAAKTGGSSTKDLGLVKGLLERIEESARWVEEKRKTVVLVPSKLEPVREWEERLTASLEDSPLGKYVKVQRKTRERKQKLVEKARQGEDEILED</sequence>
<keyword evidence="6" id="KW-1185">Reference proteome</keyword>
<evidence type="ECO:0000256" key="2">
    <source>
        <dbReference type="ARBA" id="ARBA00005907"/>
    </source>
</evidence>
<dbReference type="GO" id="GO:0042273">
    <property type="term" value="P:ribosomal large subunit biogenesis"/>
    <property type="evidence" value="ECO:0007669"/>
    <property type="project" value="TreeGrafter"/>
</dbReference>
<dbReference type="PANTHER" id="PTHR12687:SF4">
    <property type="entry name" value="NUCLEOLAR COMPLEX PROTEIN 2 HOMOLOG"/>
    <property type="match status" value="1"/>
</dbReference>
<gene>
    <name evidence="5" type="ORF">FB45DRAFT_992523</name>
</gene>
<feature type="region of interest" description="Disordered" evidence="4">
    <location>
        <begin position="171"/>
        <end position="196"/>
    </location>
</feature>
<proteinExistence type="inferred from homology"/>
<feature type="region of interest" description="Disordered" evidence="4">
    <location>
        <begin position="1"/>
        <end position="127"/>
    </location>
</feature>
<comment type="similarity">
    <text evidence="2">Belongs to the NOC2 family.</text>
</comment>
<dbReference type="EMBL" id="JARKIF010000018">
    <property type="protein sequence ID" value="KAJ7619529.1"/>
    <property type="molecule type" value="Genomic_DNA"/>
</dbReference>
<dbReference type="GO" id="GO:0005654">
    <property type="term" value="C:nucleoplasm"/>
    <property type="evidence" value="ECO:0007669"/>
    <property type="project" value="TreeGrafter"/>
</dbReference>
<keyword evidence="3" id="KW-0539">Nucleus</keyword>
<dbReference type="Pfam" id="PF03715">
    <property type="entry name" value="Noc2"/>
    <property type="match status" value="1"/>
</dbReference>
<dbReference type="PANTHER" id="PTHR12687">
    <property type="entry name" value="NUCLEOLAR COMPLEX 2 AND RAD4-RELATED"/>
    <property type="match status" value="1"/>
</dbReference>
<evidence type="ECO:0000256" key="4">
    <source>
        <dbReference type="SAM" id="MobiDB-lite"/>
    </source>
</evidence>
<protein>
    <submittedName>
        <fullName evidence="5">Noc2-domain-containing protein</fullName>
    </submittedName>
</protein>
<dbReference type="GO" id="GO:0030690">
    <property type="term" value="C:Noc1p-Noc2p complex"/>
    <property type="evidence" value="ECO:0007669"/>
    <property type="project" value="TreeGrafter"/>
</dbReference>
<feature type="compositionally biased region" description="Acidic residues" evidence="4">
    <location>
        <begin position="96"/>
        <end position="124"/>
    </location>
</feature>
<dbReference type="InterPro" id="IPR005343">
    <property type="entry name" value="Noc2"/>
</dbReference>
<evidence type="ECO:0000256" key="3">
    <source>
        <dbReference type="ARBA" id="ARBA00023242"/>
    </source>
</evidence>
<comment type="caution">
    <text evidence="5">The sequence shown here is derived from an EMBL/GenBank/DDBJ whole genome shotgun (WGS) entry which is preliminary data.</text>
</comment>
<evidence type="ECO:0000313" key="5">
    <source>
        <dbReference type="EMBL" id="KAJ7619529.1"/>
    </source>
</evidence>
<evidence type="ECO:0000313" key="6">
    <source>
        <dbReference type="Proteomes" id="UP001221142"/>
    </source>
</evidence>
<dbReference type="GO" id="GO:0005730">
    <property type="term" value="C:nucleolus"/>
    <property type="evidence" value="ECO:0007669"/>
    <property type="project" value="TreeGrafter"/>
</dbReference>
<comment type="subcellular location">
    <subcellularLocation>
        <location evidence="1">Nucleus</location>
    </subcellularLocation>
</comment>
<dbReference type="AlphaFoldDB" id="A0AAD7FGX3"/>
<reference evidence="5" key="1">
    <citation type="submission" date="2023-03" db="EMBL/GenBank/DDBJ databases">
        <title>Massive genome expansion in bonnet fungi (Mycena s.s.) driven by repeated elements and novel gene families across ecological guilds.</title>
        <authorList>
            <consortium name="Lawrence Berkeley National Laboratory"/>
            <person name="Harder C.B."/>
            <person name="Miyauchi S."/>
            <person name="Viragh M."/>
            <person name="Kuo A."/>
            <person name="Thoen E."/>
            <person name="Andreopoulos B."/>
            <person name="Lu D."/>
            <person name="Skrede I."/>
            <person name="Drula E."/>
            <person name="Henrissat B."/>
            <person name="Morin E."/>
            <person name="Kohler A."/>
            <person name="Barry K."/>
            <person name="LaButti K."/>
            <person name="Morin E."/>
            <person name="Salamov A."/>
            <person name="Lipzen A."/>
            <person name="Mereny Z."/>
            <person name="Hegedus B."/>
            <person name="Baldrian P."/>
            <person name="Stursova M."/>
            <person name="Weitz H."/>
            <person name="Taylor A."/>
            <person name="Grigoriev I.V."/>
            <person name="Nagy L.G."/>
            <person name="Martin F."/>
            <person name="Kauserud H."/>
        </authorList>
    </citation>
    <scope>NUCLEOTIDE SEQUENCE</scope>
    <source>
        <strain evidence="5">9284</strain>
    </source>
</reference>
<evidence type="ECO:0000256" key="1">
    <source>
        <dbReference type="ARBA" id="ARBA00004123"/>
    </source>
</evidence>
<name>A0AAD7FGX3_9AGAR</name>
<accession>A0AAD7FGX3</accession>
<feature type="compositionally biased region" description="Acidic residues" evidence="4">
    <location>
        <begin position="177"/>
        <end position="195"/>
    </location>
</feature>
<feature type="compositionally biased region" description="Basic residues" evidence="4">
    <location>
        <begin position="1"/>
        <end position="10"/>
    </location>
</feature>
<organism evidence="5 6">
    <name type="scientific">Roridomyces roridus</name>
    <dbReference type="NCBI Taxonomy" id="1738132"/>
    <lineage>
        <taxon>Eukaryota</taxon>
        <taxon>Fungi</taxon>
        <taxon>Dikarya</taxon>
        <taxon>Basidiomycota</taxon>
        <taxon>Agaricomycotina</taxon>
        <taxon>Agaricomycetes</taxon>
        <taxon>Agaricomycetidae</taxon>
        <taxon>Agaricales</taxon>
        <taxon>Marasmiineae</taxon>
        <taxon>Mycenaceae</taxon>
        <taxon>Roridomyces</taxon>
    </lineage>
</organism>